<feature type="compositionally biased region" description="Low complexity" evidence="1">
    <location>
        <begin position="200"/>
        <end position="210"/>
    </location>
</feature>
<gene>
    <name evidence="3" type="ORF">DUNSADRAFT_18463</name>
</gene>
<protein>
    <submittedName>
        <fullName evidence="3">Uncharacterized protein</fullName>
    </submittedName>
</protein>
<evidence type="ECO:0000256" key="2">
    <source>
        <dbReference type="SAM" id="Phobius"/>
    </source>
</evidence>
<feature type="region of interest" description="Disordered" evidence="1">
    <location>
        <begin position="197"/>
        <end position="223"/>
    </location>
</feature>
<accession>A0ABQ7G023</accession>
<proteinExistence type="predicted"/>
<keyword evidence="4" id="KW-1185">Reference proteome</keyword>
<dbReference type="Proteomes" id="UP000815325">
    <property type="component" value="Unassembled WGS sequence"/>
</dbReference>
<dbReference type="EMBL" id="MU070392">
    <property type="protein sequence ID" value="KAF5827952.1"/>
    <property type="molecule type" value="Genomic_DNA"/>
</dbReference>
<evidence type="ECO:0000313" key="3">
    <source>
        <dbReference type="EMBL" id="KAF5827952.1"/>
    </source>
</evidence>
<keyword evidence="2" id="KW-1133">Transmembrane helix</keyword>
<keyword evidence="2" id="KW-0812">Transmembrane</keyword>
<evidence type="ECO:0000256" key="1">
    <source>
        <dbReference type="SAM" id="MobiDB-lite"/>
    </source>
</evidence>
<sequence>MLQGLSTAKEEPSHITVSDGKAKVAVPTTSSLISPAVLDFLNAEASVKAQHVGTLSSTLVCGIARGVRSLALNFNDFLLGLVGCSMNPQLLWLTILVCATFFCQLFFFLASWRHATAGPGGGSIEQGSSSFSAQPPPPSTSAFASPASTSAYRAGSSAGGVPRTPQQFYVQRLELLQMEMAMLERRMQLVEGEIAFVSDQQQQQQQQQQQHDSQPSAEKVGIS</sequence>
<comment type="caution">
    <text evidence="3">The sequence shown here is derived from an EMBL/GenBank/DDBJ whole genome shotgun (WGS) entry which is preliminary data.</text>
</comment>
<evidence type="ECO:0000313" key="4">
    <source>
        <dbReference type="Proteomes" id="UP000815325"/>
    </source>
</evidence>
<organism evidence="3 4">
    <name type="scientific">Dunaliella salina</name>
    <name type="common">Green alga</name>
    <name type="synonym">Protococcus salinus</name>
    <dbReference type="NCBI Taxonomy" id="3046"/>
    <lineage>
        <taxon>Eukaryota</taxon>
        <taxon>Viridiplantae</taxon>
        <taxon>Chlorophyta</taxon>
        <taxon>core chlorophytes</taxon>
        <taxon>Chlorophyceae</taxon>
        <taxon>CS clade</taxon>
        <taxon>Chlamydomonadales</taxon>
        <taxon>Dunaliellaceae</taxon>
        <taxon>Dunaliella</taxon>
    </lineage>
</organism>
<name>A0ABQ7G023_DUNSA</name>
<feature type="region of interest" description="Disordered" evidence="1">
    <location>
        <begin position="121"/>
        <end position="146"/>
    </location>
</feature>
<keyword evidence="2" id="KW-0472">Membrane</keyword>
<feature type="transmembrane region" description="Helical" evidence="2">
    <location>
        <begin position="90"/>
        <end position="110"/>
    </location>
</feature>
<reference evidence="3" key="1">
    <citation type="submission" date="2020-06" db="EMBL/GenBank/DDBJ databases">
        <authorList>
            <consortium name="DOE Joint Genome Institute"/>
            <person name="Calhoun S."/>
            <person name="Polle J.E."/>
            <person name="Mckie-Krisberg Z."/>
            <person name="Prochnik S."/>
            <person name="Neofotis P."/>
            <person name="Yim W.C."/>
            <person name="Hathwaik L.T."/>
            <person name="Jenkins J."/>
            <person name="Molina H."/>
            <person name="Bunkenborg J."/>
            <person name="Grigoriev I.V."/>
            <person name="Barry K."/>
            <person name="Schmutz J."/>
            <person name="Jin E."/>
            <person name="Cushman J.C."/>
            <person name="Magnuson J.K."/>
        </authorList>
    </citation>
    <scope>NUCLEOTIDE SEQUENCE</scope>
    <source>
        <strain evidence="3">CCAP 19/18</strain>
    </source>
</reference>